<gene>
    <name evidence="3" type="ORF">FBUS_11556</name>
</gene>
<dbReference type="Pfam" id="PF01137">
    <property type="entry name" value="RTC"/>
    <property type="match status" value="1"/>
</dbReference>
<dbReference type="GO" id="GO:0005634">
    <property type="term" value="C:nucleus"/>
    <property type="evidence" value="ECO:0007669"/>
    <property type="project" value="TreeGrafter"/>
</dbReference>
<dbReference type="InterPro" id="IPR023797">
    <property type="entry name" value="RNA3'_phos_cyclase_dom"/>
</dbReference>
<sequence>MKAQGDSAIRIDGSVLEGVNQFTIPNHYHSKGGQILRSSVACAVILGRPVHVINIRAGRPKPGLSNQHLAGIHLAAELSNGRLSRCELGSTELTLSPSSIRSGAFEADAKTAGSVCLLLQVAVPVLAYAKGINTLTVKGGTDALWAPPIDYISEVAFHYFKMMGLECSNKILRRCVLFLLALSSSTTFIVASCSGFYPQGGGVVQTEINGLKCPLTNLQLTDAGSVTRISGQAFVAGRVPIRVSLL</sequence>
<protein>
    <recommendedName>
        <fullName evidence="1">RNA 3'-terminal phosphate cyclase</fullName>
    </recommendedName>
</protein>
<dbReference type="GO" id="GO:0003963">
    <property type="term" value="F:RNA-3'-phosphate cyclase activity"/>
    <property type="evidence" value="ECO:0007669"/>
    <property type="project" value="TreeGrafter"/>
</dbReference>
<feature type="domain" description="RNA 3'-terminal phosphate cyclase" evidence="2">
    <location>
        <begin position="29"/>
        <end position="209"/>
    </location>
</feature>
<comment type="caution">
    <text evidence="3">The sequence shown here is derived from an EMBL/GenBank/DDBJ whole genome shotgun (WGS) entry which is preliminary data.</text>
</comment>
<dbReference type="GO" id="GO:0006396">
    <property type="term" value="P:RNA processing"/>
    <property type="evidence" value="ECO:0007669"/>
    <property type="project" value="InterPro"/>
</dbReference>
<dbReference type="Gene3D" id="3.65.10.20">
    <property type="entry name" value="RNA 3'-terminal phosphate cyclase domain"/>
    <property type="match status" value="1"/>
</dbReference>
<dbReference type="AlphaFoldDB" id="A0A8E0VM38"/>
<evidence type="ECO:0000313" key="3">
    <source>
        <dbReference type="EMBL" id="KAA0193520.1"/>
    </source>
</evidence>
<dbReference type="OrthoDB" id="25029at2759"/>
<accession>A0A8E0VM38</accession>
<keyword evidence="4" id="KW-1185">Reference proteome</keyword>
<dbReference type="PANTHER" id="PTHR11096:SF0">
    <property type="entry name" value="RNA 3'-TERMINAL PHOSPHATE CYCLASE"/>
    <property type="match status" value="1"/>
</dbReference>
<dbReference type="InterPro" id="IPR000228">
    <property type="entry name" value="RNA3'_term_phos_cyc"/>
</dbReference>
<dbReference type="InterPro" id="IPR013792">
    <property type="entry name" value="RNA3'P_cycl/enolpyr_Trfase_a/b"/>
</dbReference>
<dbReference type="PANTHER" id="PTHR11096">
    <property type="entry name" value="RNA 3' TERMINAL PHOSPHATE CYCLASE"/>
    <property type="match status" value="1"/>
</dbReference>
<proteinExistence type="predicted"/>
<reference evidence="3" key="1">
    <citation type="submission" date="2019-05" db="EMBL/GenBank/DDBJ databases">
        <title>Annotation for the trematode Fasciolopsis buski.</title>
        <authorList>
            <person name="Choi Y.-J."/>
        </authorList>
    </citation>
    <scope>NUCLEOTIDE SEQUENCE</scope>
    <source>
        <strain evidence="3">HT</strain>
        <tissue evidence="3">Whole worm</tissue>
    </source>
</reference>
<organism evidence="3 4">
    <name type="scientific">Fasciolopsis buskii</name>
    <dbReference type="NCBI Taxonomy" id="27845"/>
    <lineage>
        <taxon>Eukaryota</taxon>
        <taxon>Metazoa</taxon>
        <taxon>Spiralia</taxon>
        <taxon>Lophotrochozoa</taxon>
        <taxon>Platyhelminthes</taxon>
        <taxon>Trematoda</taxon>
        <taxon>Digenea</taxon>
        <taxon>Plagiorchiida</taxon>
        <taxon>Echinostomata</taxon>
        <taxon>Echinostomatoidea</taxon>
        <taxon>Fasciolidae</taxon>
        <taxon>Fasciolopsis</taxon>
    </lineage>
</organism>
<dbReference type="SUPFAM" id="SSF55205">
    <property type="entry name" value="EPT/RTPC-like"/>
    <property type="match status" value="1"/>
</dbReference>
<dbReference type="InterPro" id="IPR037136">
    <property type="entry name" value="RNA3'_phos_cyclase_dom_sf"/>
</dbReference>
<evidence type="ECO:0000313" key="4">
    <source>
        <dbReference type="Proteomes" id="UP000728185"/>
    </source>
</evidence>
<evidence type="ECO:0000259" key="2">
    <source>
        <dbReference type="Pfam" id="PF01137"/>
    </source>
</evidence>
<evidence type="ECO:0000256" key="1">
    <source>
        <dbReference type="ARBA" id="ARBA00021428"/>
    </source>
</evidence>
<dbReference type="EMBL" id="LUCM01004981">
    <property type="protein sequence ID" value="KAA0193520.1"/>
    <property type="molecule type" value="Genomic_DNA"/>
</dbReference>
<dbReference type="Proteomes" id="UP000728185">
    <property type="component" value="Unassembled WGS sequence"/>
</dbReference>
<name>A0A8E0VM38_9TREM</name>